<reference evidence="2" key="1">
    <citation type="submission" date="2021-02" db="EMBL/GenBank/DDBJ databases">
        <authorList>
            <person name="Dougan E. K."/>
            <person name="Rhodes N."/>
            <person name="Thang M."/>
            <person name="Chan C."/>
        </authorList>
    </citation>
    <scope>NUCLEOTIDE SEQUENCE</scope>
</reference>
<feature type="coiled-coil region" evidence="1">
    <location>
        <begin position="41"/>
        <end position="69"/>
    </location>
</feature>
<keyword evidence="1" id="KW-0175">Coiled coil</keyword>
<feature type="non-terminal residue" evidence="2">
    <location>
        <position position="83"/>
    </location>
</feature>
<evidence type="ECO:0000313" key="2">
    <source>
        <dbReference type="EMBL" id="CAE7441032.1"/>
    </source>
</evidence>
<feature type="non-terminal residue" evidence="2">
    <location>
        <position position="1"/>
    </location>
</feature>
<proteinExistence type="predicted"/>
<gene>
    <name evidence="2" type="primary">FKBP65</name>
    <name evidence="2" type="ORF">SPIL2461_LOCUS10745</name>
</gene>
<comment type="caution">
    <text evidence="2">The sequence shown here is derived from an EMBL/GenBank/DDBJ whole genome shotgun (WGS) entry which is preliminary data.</text>
</comment>
<sequence length="83" mass="9224">HLPFVNGAQINKINKNTIAGFHAFSALLRDLNERSAGDLATLDLEAERQAEAEEKRKAEEAEIERMTRLTMLAASALTEQTDQ</sequence>
<evidence type="ECO:0000313" key="3">
    <source>
        <dbReference type="Proteomes" id="UP000649617"/>
    </source>
</evidence>
<keyword evidence="3" id="KW-1185">Reference proteome</keyword>
<protein>
    <submittedName>
        <fullName evidence="2">FKBP65 protein</fullName>
    </submittedName>
</protein>
<name>A0A812RI54_SYMPI</name>
<dbReference type="EMBL" id="CAJNIZ010020480">
    <property type="protein sequence ID" value="CAE7441032.1"/>
    <property type="molecule type" value="Genomic_DNA"/>
</dbReference>
<dbReference type="AlphaFoldDB" id="A0A812RI54"/>
<dbReference type="Proteomes" id="UP000649617">
    <property type="component" value="Unassembled WGS sequence"/>
</dbReference>
<evidence type="ECO:0000256" key="1">
    <source>
        <dbReference type="SAM" id="Coils"/>
    </source>
</evidence>
<organism evidence="2 3">
    <name type="scientific">Symbiodinium pilosum</name>
    <name type="common">Dinoflagellate</name>
    <dbReference type="NCBI Taxonomy" id="2952"/>
    <lineage>
        <taxon>Eukaryota</taxon>
        <taxon>Sar</taxon>
        <taxon>Alveolata</taxon>
        <taxon>Dinophyceae</taxon>
        <taxon>Suessiales</taxon>
        <taxon>Symbiodiniaceae</taxon>
        <taxon>Symbiodinium</taxon>
    </lineage>
</organism>
<accession>A0A812RI54</accession>